<proteinExistence type="inferred from homology"/>
<evidence type="ECO:0000256" key="5">
    <source>
        <dbReference type="ARBA" id="ARBA00023163"/>
    </source>
</evidence>
<reference evidence="9" key="1">
    <citation type="submission" date="2021-02" db="EMBL/GenBank/DDBJ databases">
        <authorList>
            <person name="Nowell W R."/>
        </authorList>
    </citation>
    <scope>NUCLEOTIDE SEQUENCE</scope>
</reference>
<feature type="non-terminal residue" evidence="9">
    <location>
        <position position="1"/>
    </location>
</feature>
<dbReference type="InterPro" id="IPR013947">
    <property type="entry name" value="Mediator_Med14"/>
</dbReference>
<protein>
    <recommendedName>
        <fullName evidence="7">Mediator of RNA polymerase II transcription subunit 14</fullName>
    </recommendedName>
    <alternativeName>
        <fullName evidence="7">Mediator complex subunit 14</fullName>
    </alternativeName>
</protein>
<sequence>LPDFPITDAVDALTLGSVNFLPERLSEATTPFILASETERQEILPRLQQILTARLAIAELPIQFTNVTIKNGIVTLAVDGEFEVKLGIKSDNLFASW</sequence>
<organism evidence="9 10">
    <name type="scientific">Rotaria sordida</name>
    <dbReference type="NCBI Taxonomy" id="392033"/>
    <lineage>
        <taxon>Eukaryota</taxon>
        <taxon>Metazoa</taxon>
        <taxon>Spiralia</taxon>
        <taxon>Gnathifera</taxon>
        <taxon>Rotifera</taxon>
        <taxon>Eurotatoria</taxon>
        <taxon>Bdelloidea</taxon>
        <taxon>Philodinida</taxon>
        <taxon>Philodinidae</taxon>
        <taxon>Rotaria</taxon>
    </lineage>
</organism>
<feature type="domain" description="Mediator complex subunit MED14 N-terminal" evidence="8">
    <location>
        <begin position="2"/>
        <end position="88"/>
    </location>
</feature>
<comment type="subunit">
    <text evidence="7">Component of the Mediator complex.</text>
</comment>
<dbReference type="GO" id="GO:0006357">
    <property type="term" value="P:regulation of transcription by RNA polymerase II"/>
    <property type="evidence" value="ECO:0007669"/>
    <property type="project" value="InterPro"/>
</dbReference>
<evidence type="ECO:0000313" key="10">
    <source>
        <dbReference type="Proteomes" id="UP000663823"/>
    </source>
</evidence>
<name>A0A820KU58_9BILA</name>
<accession>A0A820KU58</accession>
<evidence type="ECO:0000313" key="9">
    <source>
        <dbReference type="EMBL" id="CAF4344905.1"/>
    </source>
</evidence>
<dbReference type="Pfam" id="PF08638">
    <property type="entry name" value="Med14"/>
    <property type="match status" value="1"/>
</dbReference>
<keyword evidence="5 7" id="KW-0804">Transcription</keyword>
<comment type="function">
    <text evidence="7">Component of the Mediator complex, a coactivator involved in the regulated transcription of nearly all RNA polymerase II-dependent genes. Mediator functions as a bridge to convey information from gene-specific regulatory proteins to the basal RNA polymerase II transcription machinery. Mediator is recruited to promoters by direct interactions with regulatory proteins and serves as a scaffold for the assembly of a functional preinitiation complex with RNA polymerase II and the general transcription factors.</text>
</comment>
<comment type="caution">
    <text evidence="9">The sequence shown here is derived from an EMBL/GenBank/DDBJ whole genome shotgun (WGS) entry which is preliminary data.</text>
</comment>
<evidence type="ECO:0000256" key="4">
    <source>
        <dbReference type="ARBA" id="ARBA00023159"/>
    </source>
</evidence>
<dbReference type="GO" id="GO:0016592">
    <property type="term" value="C:mediator complex"/>
    <property type="evidence" value="ECO:0007669"/>
    <property type="project" value="UniProtKB-UniRule"/>
</dbReference>
<evidence type="ECO:0000259" key="8">
    <source>
        <dbReference type="Pfam" id="PF08638"/>
    </source>
</evidence>
<comment type="subcellular location">
    <subcellularLocation>
        <location evidence="1 7">Nucleus</location>
    </subcellularLocation>
</comment>
<dbReference type="AlphaFoldDB" id="A0A820KU58"/>
<evidence type="ECO:0000256" key="3">
    <source>
        <dbReference type="ARBA" id="ARBA00023015"/>
    </source>
</evidence>
<evidence type="ECO:0000256" key="6">
    <source>
        <dbReference type="ARBA" id="ARBA00023242"/>
    </source>
</evidence>
<keyword evidence="3 7" id="KW-0805">Transcription regulation</keyword>
<evidence type="ECO:0000256" key="1">
    <source>
        <dbReference type="ARBA" id="ARBA00004123"/>
    </source>
</evidence>
<dbReference type="PANTHER" id="PTHR12809:SF2">
    <property type="entry name" value="MEDIATOR OF RNA POLYMERASE II TRANSCRIPTION SUBUNIT 14"/>
    <property type="match status" value="1"/>
</dbReference>
<dbReference type="EMBL" id="CAJOAX010061660">
    <property type="protein sequence ID" value="CAF4344905.1"/>
    <property type="molecule type" value="Genomic_DNA"/>
</dbReference>
<comment type="similarity">
    <text evidence="2 7">Belongs to the Mediator complex subunit 14 family.</text>
</comment>
<feature type="non-terminal residue" evidence="9">
    <location>
        <position position="97"/>
    </location>
</feature>
<evidence type="ECO:0000256" key="7">
    <source>
        <dbReference type="RuleBase" id="RU365082"/>
    </source>
</evidence>
<dbReference type="GO" id="GO:0070847">
    <property type="term" value="C:core mediator complex"/>
    <property type="evidence" value="ECO:0007669"/>
    <property type="project" value="TreeGrafter"/>
</dbReference>
<dbReference type="PANTHER" id="PTHR12809">
    <property type="entry name" value="MEDIATOR COMPLEX SUBUNIT"/>
    <property type="match status" value="1"/>
</dbReference>
<dbReference type="Proteomes" id="UP000663823">
    <property type="component" value="Unassembled WGS sequence"/>
</dbReference>
<keyword evidence="6 7" id="KW-0539">Nucleus</keyword>
<keyword evidence="4 7" id="KW-0010">Activator</keyword>
<dbReference type="GO" id="GO:0003712">
    <property type="term" value="F:transcription coregulator activity"/>
    <property type="evidence" value="ECO:0007669"/>
    <property type="project" value="UniProtKB-UniRule"/>
</dbReference>
<gene>
    <name evidence="9" type="ORF">OTI717_LOCUS43358</name>
</gene>
<dbReference type="InterPro" id="IPR055122">
    <property type="entry name" value="Med14_N"/>
</dbReference>
<evidence type="ECO:0000256" key="2">
    <source>
        <dbReference type="ARBA" id="ARBA00007813"/>
    </source>
</evidence>